<dbReference type="FunFam" id="3.30.70.270:FF:000063">
    <property type="entry name" value="Zinc knuckle domaincontaining protein"/>
    <property type="match status" value="1"/>
</dbReference>
<feature type="domain" description="Reverse transcriptase/retrotransposon-derived protein RNase H-like" evidence="2">
    <location>
        <begin position="74"/>
        <end position="157"/>
    </location>
</feature>
<reference evidence="3" key="1">
    <citation type="submission" date="2016-03" db="EMBL/GenBank/DDBJ databases">
        <title>Mechanisms controlling the formation of the plant cell surface in tip-growing cells are functionally conserved among land plants.</title>
        <authorList>
            <person name="Honkanen S."/>
            <person name="Jones V.A."/>
            <person name="Morieri G."/>
            <person name="Champion C."/>
            <person name="Hetherington A.J."/>
            <person name="Kelly S."/>
            <person name="Saint-Marcoux D."/>
            <person name="Proust H."/>
            <person name="Prescott H."/>
            <person name="Dolan L."/>
        </authorList>
    </citation>
    <scope>NUCLEOTIDE SEQUENCE [LARGE SCALE GENOMIC DNA]</scope>
    <source>
        <tissue evidence="3">Whole gametophyte</tissue>
    </source>
</reference>
<sequence>MTSGILLGHRVSAEGIAVDEEKVKVILALEPPMNLRELRAFLRHVGYYRRFMNMYAITAASLTKLLRKDELYEWGEEQKKAFEELKDKLISASILRRPDWNKPYRLDTSAFAIGVAVLSQRDDNRRDYSIYFASRQFLAAKKNYTTTKQEALGMMFADRMRSNVPSSSIRLVLIICNKASSSNYCQMNDYVDVWKLRRLDEWSQHYTAEKVGRVVATMHTEDA</sequence>
<name>A0A176VEV9_MARPO</name>
<dbReference type="AlphaFoldDB" id="A0A176VEV9"/>
<accession>A0A176VEV9</accession>
<keyword evidence="1" id="KW-0511">Multifunctional enzyme</keyword>
<dbReference type="InterPro" id="IPR043128">
    <property type="entry name" value="Rev_trsase/Diguanyl_cyclase"/>
</dbReference>
<dbReference type="Pfam" id="PF17919">
    <property type="entry name" value="RT_RNaseH_2"/>
    <property type="match status" value="1"/>
</dbReference>
<protein>
    <recommendedName>
        <fullName evidence="2">Reverse transcriptase/retrotransposon-derived protein RNase H-like domain-containing protein</fullName>
    </recommendedName>
</protein>
<dbReference type="Gene3D" id="3.30.70.270">
    <property type="match status" value="1"/>
</dbReference>
<dbReference type="PANTHER" id="PTHR37984">
    <property type="entry name" value="PROTEIN CBG26694"/>
    <property type="match status" value="1"/>
</dbReference>
<evidence type="ECO:0000313" key="4">
    <source>
        <dbReference type="Proteomes" id="UP000077202"/>
    </source>
</evidence>
<dbReference type="InterPro" id="IPR041577">
    <property type="entry name" value="RT_RNaseH_2"/>
</dbReference>
<dbReference type="InterPro" id="IPR043502">
    <property type="entry name" value="DNA/RNA_pol_sf"/>
</dbReference>
<dbReference type="Proteomes" id="UP000077202">
    <property type="component" value="Unassembled WGS sequence"/>
</dbReference>
<evidence type="ECO:0000256" key="1">
    <source>
        <dbReference type="ARBA" id="ARBA00023268"/>
    </source>
</evidence>
<comment type="caution">
    <text evidence="3">The sequence shown here is derived from an EMBL/GenBank/DDBJ whole genome shotgun (WGS) entry which is preliminary data.</text>
</comment>
<dbReference type="SUPFAM" id="SSF56672">
    <property type="entry name" value="DNA/RNA polymerases"/>
    <property type="match status" value="1"/>
</dbReference>
<organism evidence="3 4">
    <name type="scientific">Marchantia polymorpha subsp. ruderalis</name>
    <dbReference type="NCBI Taxonomy" id="1480154"/>
    <lineage>
        <taxon>Eukaryota</taxon>
        <taxon>Viridiplantae</taxon>
        <taxon>Streptophyta</taxon>
        <taxon>Embryophyta</taxon>
        <taxon>Marchantiophyta</taxon>
        <taxon>Marchantiopsida</taxon>
        <taxon>Marchantiidae</taxon>
        <taxon>Marchantiales</taxon>
        <taxon>Marchantiaceae</taxon>
        <taxon>Marchantia</taxon>
    </lineage>
</organism>
<dbReference type="EMBL" id="LVLJ01003995">
    <property type="protein sequence ID" value="OAE18851.1"/>
    <property type="molecule type" value="Genomic_DNA"/>
</dbReference>
<dbReference type="InterPro" id="IPR050951">
    <property type="entry name" value="Retrovirus_Pol_polyprotein"/>
</dbReference>
<evidence type="ECO:0000259" key="2">
    <source>
        <dbReference type="Pfam" id="PF17919"/>
    </source>
</evidence>
<dbReference type="GO" id="GO:0003824">
    <property type="term" value="F:catalytic activity"/>
    <property type="evidence" value="ECO:0007669"/>
    <property type="project" value="UniProtKB-KW"/>
</dbReference>
<dbReference type="PANTHER" id="PTHR37984:SF5">
    <property type="entry name" value="PROTEIN NYNRIN-LIKE"/>
    <property type="match status" value="1"/>
</dbReference>
<gene>
    <name evidence="3" type="ORF">AXG93_1647s1000</name>
</gene>
<keyword evidence="4" id="KW-1185">Reference proteome</keyword>
<proteinExistence type="predicted"/>
<evidence type="ECO:0000313" key="3">
    <source>
        <dbReference type="EMBL" id="OAE18851.1"/>
    </source>
</evidence>